<dbReference type="Pfam" id="PF14534">
    <property type="entry name" value="DUF4440"/>
    <property type="match status" value="1"/>
</dbReference>
<comment type="caution">
    <text evidence="3">The sequence shown here is derived from an EMBL/GenBank/DDBJ whole genome shotgun (WGS) entry which is preliminary data.</text>
</comment>
<feature type="domain" description="DUF4440" evidence="2">
    <location>
        <begin position="31"/>
        <end position="137"/>
    </location>
</feature>
<organism evidence="3 4">
    <name type="scientific">Rhodopirellula sallentina SM41</name>
    <dbReference type="NCBI Taxonomy" id="1263870"/>
    <lineage>
        <taxon>Bacteria</taxon>
        <taxon>Pseudomonadati</taxon>
        <taxon>Planctomycetota</taxon>
        <taxon>Planctomycetia</taxon>
        <taxon>Pirellulales</taxon>
        <taxon>Pirellulaceae</taxon>
        <taxon>Rhodopirellula</taxon>
    </lineage>
</organism>
<dbReference type="InterPro" id="IPR032710">
    <property type="entry name" value="NTF2-like_dom_sf"/>
</dbReference>
<dbReference type="InterPro" id="IPR011944">
    <property type="entry name" value="Steroid_delta5-4_isomerase"/>
</dbReference>
<dbReference type="RefSeq" id="WP_008683837.1">
    <property type="nucleotide sequence ID" value="NZ_ANOH01000324.1"/>
</dbReference>
<dbReference type="Gene3D" id="3.10.450.50">
    <property type="match status" value="1"/>
</dbReference>
<protein>
    <submittedName>
        <fullName evidence="3">Putative secreted protein</fullName>
    </submittedName>
</protein>
<evidence type="ECO:0000256" key="1">
    <source>
        <dbReference type="SAM" id="MobiDB-lite"/>
    </source>
</evidence>
<dbReference type="EMBL" id="ANOH01000324">
    <property type="protein sequence ID" value="EMI53855.1"/>
    <property type="molecule type" value="Genomic_DNA"/>
</dbReference>
<dbReference type="SUPFAM" id="SSF54427">
    <property type="entry name" value="NTF2-like"/>
    <property type="match status" value="1"/>
</dbReference>
<dbReference type="AlphaFoldDB" id="M5TXE4"/>
<proteinExistence type="predicted"/>
<evidence type="ECO:0000259" key="2">
    <source>
        <dbReference type="Pfam" id="PF14534"/>
    </source>
</evidence>
<evidence type="ECO:0000313" key="4">
    <source>
        <dbReference type="Proteomes" id="UP000011885"/>
    </source>
</evidence>
<evidence type="ECO:0000313" key="3">
    <source>
        <dbReference type="EMBL" id="EMI53855.1"/>
    </source>
</evidence>
<gene>
    <name evidence="3" type="ORF">RSSM_04706</name>
</gene>
<name>M5TXE4_9BACT</name>
<dbReference type="InterPro" id="IPR027843">
    <property type="entry name" value="DUF4440"/>
</dbReference>
<accession>M5TXE4</accession>
<dbReference type="NCBIfam" id="TIGR02246">
    <property type="entry name" value="SgcJ/EcaC family oxidoreductase"/>
    <property type="match status" value="1"/>
</dbReference>
<dbReference type="Proteomes" id="UP000011885">
    <property type="component" value="Unassembled WGS sequence"/>
</dbReference>
<feature type="region of interest" description="Disordered" evidence="1">
    <location>
        <begin position="281"/>
        <end position="303"/>
    </location>
</feature>
<sequence length="303" mass="33059">MSLRCFCLFVVVLCGGVAETRTVHADDSVGQAIREYVGAFNSKDADALRGLWAENATHMDHELSVRTNGRDAIMRDIEEVFARPESLFLSGSVDHVRMITESVAQVEGEVMVTAGDSEPSESRFTAILKQIDGQWVIDSMDEFPVPQVTGNAALSQLDWLIGTWRDDSGDVVVRSTVKSTANGTYLIRTFEAEDAEGTTAQSTQVIAWDPRMQQIRSWTFNADGSFGNGEWDKSGDQWLVQSTQTLADGRAASGTYVITPHSEDEFAINLVGHEIEGAPQPSTLSEVVVRRESTESGSTSASE</sequence>
<dbReference type="OrthoDB" id="263788at2"/>
<keyword evidence="4" id="KW-1185">Reference proteome</keyword>
<reference evidence="3 4" key="1">
    <citation type="journal article" date="2013" name="Mar. Genomics">
        <title>Expression of sulfatases in Rhodopirellula baltica and the diversity of sulfatases in the genus Rhodopirellula.</title>
        <authorList>
            <person name="Wegner C.E."/>
            <person name="Richter-Heitmann T."/>
            <person name="Klindworth A."/>
            <person name="Klockow C."/>
            <person name="Richter M."/>
            <person name="Achstetter T."/>
            <person name="Glockner F.O."/>
            <person name="Harder J."/>
        </authorList>
    </citation>
    <scope>NUCLEOTIDE SEQUENCE [LARGE SCALE GENOMIC DNA]</scope>
    <source>
        <strain evidence="3 4">SM41</strain>
    </source>
</reference>
<dbReference type="PATRIC" id="fig|1263870.3.peg.4980"/>